<dbReference type="EMBL" id="LGIA01000045">
    <property type="protein sequence ID" value="KOH46112.1"/>
    <property type="molecule type" value="Genomic_DNA"/>
</dbReference>
<sequence length="66" mass="7267">MASGSFHLKQAIIHPEAARFNVNSAIEQLEDSVKPLFHSTVHLFQSSLNHFGGNFRKKLASLSGFA</sequence>
<evidence type="ECO:0000313" key="1">
    <source>
        <dbReference type="EMBL" id="KOH46112.1"/>
    </source>
</evidence>
<dbReference type="AlphaFoldDB" id="A0A0L8VD55"/>
<accession>A0A0L8VD55</accession>
<protein>
    <submittedName>
        <fullName evidence="1">Uncharacterized protein</fullName>
    </submittedName>
</protein>
<gene>
    <name evidence="1" type="ORF">NC99_10760</name>
</gene>
<evidence type="ECO:0000313" key="2">
    <source>
        <dbReference type="Proteomes" id="UP000036958"/>
    </source>
</evidence>
<dbReference type="STRING" id="1409788.NC99_10760"/>
<keyword evidence="2" id="KW-1185">Reference proteome</keyword>
<name>A0A0L8VD55_9BACT</name>
<reference evidence="2" key="1">
    <citation type="submission" date="2015-07" db="EMBL/GenBank/DDBJ databases">
        <title>Genome sequencing of Sunxiuqinia dokdonensis strain SK.</title>
        <authorList>
            <person name="Ahn S."/>
            <person name="Kim B.-C."/>
        </authorList>
    </citation>
    <scope>NUCLEOTIDE SEQUENCE [LARGE SCALE GENOMIC DNA]</scope>
    <source>
        <strain evidence="2">SK</strain>
    </source>
</reference>
<comment type="caution">
    <text evidence="1">The sequence shown here is derived from an EMBL/GenBank/DDBJ whole genome shotgun (WGS) entry which is preliminary data.</text>
</comment>
<proteinExistence type="predicted"/>
<dbReference type="Proteomes" id="UP000036958">
    <property type="component" value="Unassembled WGS sequence"/>
</dbReference>
<organism evidence="1 2">
    <name type="scientific">Sunxiuqinia dokdonensis</name>
    <dbReference type="NCBI Taxonomy" id="1409788"/>
    <lineage>
        <taxon>Bacteria</taxon>
        <taxon>Pseudomonadati</taxon>
        <taxon>Bacteroidota</taxon>
        <taxon>Bacteroidia</taxon>
        <taxon>Marinilabiliales</taxon>
        <taxon>Prolixibacteraceae</taxon>
        <taxon>Sunxiuqinia</taxon>
    </lineage>
</organism>